<dbReference type="RefSeq" id="WP_219797668.1">
    <property type="nucleotide sequence ID" value="NZ_CP080095.1"/>
</dbReference>
<evidence type="ECO:0000313" key="2">
    <source>
        <dbReference type="Proteomes" id="UP000826462"/>
    </source>
</evidence>
<dbReference type="InterPro" id="IPR021733">
    <property type="entry name" value="DUF3304"/>
</dbReference>
<dbReference type="Proteomes" id="UP000826462">
    <property type="component" value="Chromosome 1"/>
</dbReference>
<dbReference type="Pfam" id="PF11745">
    <property type="entry name" value="DUF3304"/>
    <property type="match status" value="1"/>
</dbReference>
<name>A0ABX8UMM8_9BURK</name>
<organism evidence="1 2">
    <name type="scientific">Paraburkholderia edwinii</name>
    <dbReference type="NCBI Taxonomy" id="2861782"/>
    <lineage>
        <taxon>Bacteria</taxon>
        <taxon>Pseudomonadati</taxon>
        <taxon>Pseudomonadota</taxon>
        <taxon>Betaproteobacteria</taxon>
        <taxon>Burkholderiales</taxon>
        <taxon>Burkholderiaceae</taxon>
        <taxon>Paraburkholderia</taxon>
    </lineage>
</organism>
<evidence type="ECO:0000313" key="1">
    <source>
        <dbReference type="EMBL" id="QYD68275.1"/>
    </source>
</evidence>
<proteinExistence type="predicted"/>
<sequence length="135" mass="15224">MNYSEDYVPDFSILTPTGKHTGMGGDQVQEFSKGGLSKQECCAPIPGPGQTLLVEWRVGRHHEPEANWKTFRKAIVVRGEALSGPNAWNLLIVRFFPEQQVEAEFVWEAPGPHGEPSPRLDQLFYGRRVMRQMGD</sequence>
<gene>
    <name evidence="1" type="ORF">KZJ38_18755</name>
</gene>
<dbReference type="EMBL" id="CP080095">
    <property type="protein sequence ID" value="QYD68275.1"/>
    <property type="molecule type" value="Genomic_DNA"/>
</dbReference>
<reference evidence="1 2" key="1">
    <citation type="submission" date="2021-07" db="EMBL/GenBank/DDBJ databases">
        <title>Paraburkholderia edwinii protects Aspergillus sp. from phenazines by acting as a toxin sponge.</title>
        <authorList>
            <person name="Dahlstrom K.M."/>
            <person name="Newman D.K."/>
        </authorList>
    </citation>
    <scope>NUCLEOTIDE SEQUENCE [LARGE SCALE GENOMIC DNA]</scope>
    <source>
        <strain evidence="1 2">Pe01</strain>
    </source>
</reference>
<keyword evidence="2" id="KW-1185">Reference proteome</keyword>
<accession>A0ABX8UMM8</accession>
<protein>
    <submittedName>
        <fullName evidence="1">Uncharacterized protein</fullName>
    </submittedName>
</protein>